<evidence type="ECO:0000256" key="2">
    <source>
        <dbReference type="ARBA" id="ARBA00022574"/>
    </source>
</evidence>
<dbReference type="GO" id="GO:0000278">
    <property type="term" value="P:mitotic cell cycle"/>
    <property type="evidence" value="ECO:0007669"/>
    <property type="project" value="TreeGrafter"/>
</dbReference>
<feature type="region of interest" description="Disordered" evidence="5">
    <location>
        <begin position="341"/>
        <end position="367"/>
    </location>
</feature>
<reference evidence="8" key="1">
    <citation type="submission" date="2021-11" db="EMBL/GenBank/DDBJ databases">
        <authorList>
            <consortium name="Genoscope - CEA"/>
            <person name="William W."/>
        </authorList>
    </citation>
    <scope>NUCLEOTIDE SEQUENCE</scope>
</reference>
<evidence type="ECO:0008006" key="10">
    <source>
        <dbReference type="Google" id="ProtNLM"/>
    </source>
</evidence>
<evidence type="ECO:0000313" key="8">
    <source>
        <dbReference type="EMBL" id="CAH0378490.1"/>
    </source>
</evidence>
<evidence type="ECO:0000256" key="5">
    <source>
        <dbReference type="SAM" id="MobiDB-lite"/>
    </source>
</evidence>
<feature type="region of interest" description="Disordered" evidence="5">
    <location>
        <begin position="868"/>
        <end position="892"/>
    </location>
</feature>
<evidence type="ECO:0000259" key="7">
    <source>
        <dbReference type="Pfam" id="PF20946"/>
    </source>
</evidence>
<protein>
    <recommendedName>
        <fullName evidence="10">Minichromosome loss protein Mcl1 middle region domain-containing protein</fullName>
    </recommendedName>
</protein>
<dbReference type="GO" id="GO:0006281">
    <property type="term" value="P:DNA repair"/>
    <property type="evidence" value="ECO:0007669"/>
    <property type="project" value="TreeGrafter"/>
</dbReference>
<keyword evidence="2" id="KW-0853">WD repeat</keyword>
<dbReference type="Pfam" id="PF20946">
    <property type="entry name" value="Ctf4_C"/>
    <property type="match status" value="1"/>
</dbReference>
<comment type="subcellular location">
    <subcellularLocation>
        <location evidence="1">Nucleus</location>
    </subcellularLocation>
</comment>
<evidence type="ECO:0000259" key="6">
    <source>
        <dbReference type="Pfam" id="PF12341"/>
    </source>
</evidence>
<evidence type="ECO:0000313" key="9">
    <source>
        <dbReference type="Proteomes" id="UP000789595"/>
    </source>
</evidence>
<dbReference type="OrthoDB" id="427368at2759"/>
<dbReference type="Gene3D" id="2.130.10.10">
    <property type="entry name" value="YVTN repeat-like/Quinoprotein amine dehydrogenase"/>
    <property type="match status" value="1"/>
</dbReference>
<keyword evidence="4" id="KW-0539">Nucleus</keyword>
<dbReference type="InterPro" id="IPR015943">
    <property type="entry name" value="WD40/YVTN_repeat-like_dom_sf"/>
</dbReference>
<keyword evidence="3" id="KW-0677">Repeat</keyword>
<dbReference type="SUPFAM" id="SSF82171">
    <property type="entry name" value="DPP6 N-terminal domain-like"/>
    <property type="match status" value="1"/>
</dbReference>
<comment type="caution">
    <text evidence="8">The sequence shown here is derived from an EMBL/GenBank/DDBJ whole genome shotgun (WGS) entry which is preliminary data.</text>
</comment>
<sequence length="892" mass="95171">MALDLQFGLEEYAGAFALNGEDGALAVSSGRQGRAYVVDAAKLVDAAASGQGDGLASASSALEPDDVDQIAFTVPLPGGSVALTDNTGVLRLYANLDEGEGKELVKANDVMPSSLRASVDGSKLALCRDGKVLVVDVKSGSSLELDTTGTDSSFDPKNAEALAVVDLGSKQLSLYEVSVGSGVDDSTLKSRCSLQIEKTLSQTALEDDNPLFQCAWQPNSGEWLAAPGRPELTLLKREPTDMDWGKSAQGVFPDEDQKALFEGGAVVACAWNAAGTLVATITDQLTSNTAAIWDAATGSTLKVFACDIRVQSLALITHNKGEALVLASKHGALATALVVEPEEEPSLIEDQASESPQKRKIDEDEDEVPIVSRRKKKRIVEDDESVDLSLSPKAENEPSPEDDEIIGDEQLDDPFAGQEPFAPPPEEESIHEEAPVVQTPLIPCQKPFMPSSTIEEDEGAPRYLHWSQKGCVTARAEEGGLEFAFEVEHFAEGLARTKTTRFVDRRDFTVASLGKNGAVFGTEGQEDNENAPSILHFRPLDAWARDAGWSATLPPGERVQVVCAGDDFVAACTSRDLIRIYSTGGVEDAVVASLGPVVACAAHGKYLAVAYHGGIPDGEGRQHVQVQVLDVESRQTLNGNGTRLPLQPGCLLTWLAFKSDDGVLLASDSQGSFWLLVDDFGHRWAPALDAATTRHNIGDREWPVYAKHGSVHCCVLKGGLTQPQCRGARPVLDALPLRLPHASSARDAAQRRAEAGLGAPTTLARQRARLAGAAGVLAFTRRPASDDAAKHERIARDLARAANEAILQRDRAVLRQLVAATKDGAYARAYDLARRLQLRESLDLARRIAASHGEDALTARVEDLIAVADGTTGEEDAMDEENVAPEAPKEES</sequence>
<organism evidence="8 9">
    <name type="scientific">Pelagomonas calceolata</name>
    <dbReference type="NCBI Taxonomy" id="35677"/>
    <lineage>
        <taxon>Eukaryota</taxon>
        <taxon>Sar</taxon>
        <taxon>Stramenopiles</taxon>
        <taxon>Ochrophyta</taxon>
        <taxon>Pelagophyceae</taxon>
        <taxon>Pelagomonadales</taxon>
        <taxon>Pelagomonadaceae</taxon>
        <taxon>Pelagomonas</taxon>
    </lineage>
</organism>
<keyword evidence="9" id="KW-1185">Reference proteome</keyword>
<evidence type="ECO:0000256" key="3">
    <source>
        <dbReference type="ARBA" id="ARBA00022737"/>
    </source>
</evidence>
<feature type="region of interest" description="Disordered" evidence="5">
    <location>
        <begin position="381"/>
        <end position="443"/>
    </location>
</feature>
<feature type="domain" description="WDHD1/CFT4 second beta-propeller" evidence="6">
    <location>
        <begin position="446"/>
        <end position="740"/>
    </location>
</feature>
<name>A0A8J2SRC8_9STRA</name>
<dbReference type="InterPro" id="IPR036322">
    <property type="entry name" value="WD40_repeat_dom_sf"/>
</dbReference>
<dbReference type="EMBL" id="CAKKNE010000006">
    <property type="protein sequence ID" value="CAH0378490.1"/>
    <property type="molecule type" value="Genomic_DNA"/>
</dbReference>
<dbReference type="Pfam" id="PF12341">
    <property type="entry name" value="Mcl1_mid"/>
    <property type="match status" value="1"/>
</dbReference>
<dbReference type="GO" id="GO:0006261">
    <property type="term" value="P:DNA-templated DNA replication"/>
    <property type="evidence" value="ECO:0007669"/>
    <property type="project" value="TreeGrafter"/>
</dbReference>
<dbReference type="GO" id="GO:0003682">
    <property type="term" value="F:chromatin binding"/>
    <property type="evidence" value="ECO:0007669"/>
    <property type="project" value="TreeGrafter"/>
</dbReference>
<evidence type="ECO:0000256" key="4">
    <source>
        <dbReference type="ARBA" id="ARBA00023242"/>
    </source>
</evidence>
<dbReference type="AlphaFoldDB" id="A0A8J2SRC8"/>
<dbReference type="Proteomes" id="UP000789595">
    <property type="component" value="Unassembled WGS sequence"/>
</dbReference>
<gene>
    <name evidence="8" type="ORF">PECAL_6P00790</name>
</gene>
<dbReference type="SUPFAM" id="SSF50978">
    <property type="entry name" value="WD40 repeat-like"/>
    <property type="match status" value="1"/>
</dbReference>
<dbReference type="InterPro" id="IPR022100">
    <property type="entry name" value="WDHD1/CFT4_beta-prop_2nd"/>
</dbReference>
<evidence type="ECO:0000256" key="1">
    <source>
        <dbReference type="ARBA" id="ARBA00004123"/>
    </source>
</evidence>
<feature type="compositionally biased region" description="Acidic residues" evidence="5">
    <location>
        <begin position="872"/>
        <end position="883"/>
    </location>
</feature>
<dbReference type="PANTHER" id="PTHR19932:SF10">
    <property type="entry name" value="WD REPEAT AND HMG-BOX DNA-BINDING PROTEIN 1"/>
    <property type="match status" value="1"/>
</dbReference>
<feature type="domain" description="WDHD1/CFT4 helical bundle" evidence="7">
    <location>
        <begin position="793"/>
        <end position="864"/>
    </location>
</feature>
<feature type="compositionally biased region" description="Acidic residues" evidence="5">
    <location>
        <begin position="398"/>
        <end position="412"/>
    </location>
</feature>
<dbReference type="PANTHER" id="PTHR19932">
    <property type="entry name" value="WD REPEAT AND HMG-BOX DNA BINDING PROTEIN"/>
    <property type="match status" value="1"/>
</dbReference>
<proteinExistence type="predicted"/>
<dbReference type="GO" id="GO:0043596">
    <property type="term" value="C:nuclear replication fork"/>
    <property type="evidence" value="ECO:0007669"/>
    <property type="project" value="TreeGrafter"/>
</dbReference>
<accession>A0A8J2SRC8</accession>
<dbReference type="InterPro" id="IPR048591">
    <property type="entry name" value="WDHD1/CFT4_hel"/>
</dbReference>